<sequence>MAATFFAAGYFAWVIFASSTIKEFCTTAGDRCVTVHGWWVDSPIMRGERSIVIYKRGIFSSAVEIMTVDFFDEDMPILSTLADSVEGGKRFGWGEVYDLNLNSEAMRKIQVASVFSGSVYVPSQRALVNCADFKCLNEIRRIHNSK</sequence>
<keyword evidence="2" id="KW-1185">Reference proteome</keyword>
<evidence type="ECO:0000313" key="2">
    <source>
        <dbReference type="Proteomes" id="UP001242732"/>
    </source>
</evidence>
<protein>
    <submittedName>
        <fullName evidence="1">Uncharacterized protein</fullName>
    </submittedName>
</protein>
<proteinExistence type="predicted"/>
<gene>
    <name evidence="1" type="ORF">QRO08_05555</name>
</gene>
<dbReference type="RefSeq" id="WP_133246123.1">
    <property type="nucleotide sequence ID" value="NZ_CP023687.1"/>
</dbReference>
<name>A0ABY9ASY8_PARCI</name>
<dbReference type="GeneID" id="79791356"/>
<accession>A0ABY9ASY8</accession>
<organism evidence="1 2">
    <name type="scientific">Paracidovorax citrulli</name>
    <name type="common">Acidovorax citrulli</name>
    <dbReference type="NCBI Taxonomy" id="80869"/>
    <lineage>
        <taxon>Bacteria</taxon>
        <taxon>Pseudomonadati</taxon>
        <taxon>Pseudomonadota</taxon>
        <taxon>Betaproteobacteria</taxon>
        <taxon>Burkholderiales</taxon>
        <taxon>Comamonadaceae</taxon>
        <taxon>Paracidovorax</taxon>
    </lineage>
</organism>
<reference evidence="1 2" key="1">
    <citation type="submission" date="2023-06" db="EMBL/GenBank/DDBJ databases">
        <authorList>
            <person name="Ham H."/>
            <person name="Park D.S."/>
        </authorList>
    </citation>
    <scope>NUCLEOTIDE SEQUENCE [LARGE SCALE GENOMIC DNA]</scope>
    <source>
        <strain evidence="1 2">KACC 17005</strain>
    </source>
</reference>
<dbReference type="EMBL" id="CP127363">
    <property type="protein sequence ID" value="WIY50040.1"/>
    <property type="molecule type" value="Genomic_DNA"/>
</dbReference>
<evidence type="ECO:0000313" key="1">
    <source>
        <dbReference type="EMBL" id="WIY50040.1"/>
    </source>
</evidence>
<dbReference type="Proteomes" id="UP001242732">
    <property type="component" value="Chromosome"/>
</dbReference>